<dbReference type="PROSITE" id="PS51257">
    <property type="entry name" value="PROKAR_LIPOPROTEIN"/>
    <property type="match status" value="1"/>
</dbReference>
<evidence type="ECO:0000256" key="3">
    <source>
        <dbReference type="ARBA" id="ARBA00023139"/>
    </source>
</evidence>
<comment type="similarity">
    <text evidence="1">Belongs to the phosphate/phosphite/phosphonate binding protein family.</text>
</comment>
<evidence type="ECO:0000256" key="4">
    <source>
        <dbReference type="ARBA" id="ARBA00023288"/>
    </source>
</evidence>
<dbReference type="EMBL" id="FMYM01000010">
    <property type="protein sequence ID" value="SDC55070.1"/>
    <property type="molecule type" value="Genomic_DNA"/>
</dbReference>
<dbReference type="CDD" id="cd01071">
    <property type="entry name" value="PBP2_PhnD_like"/>
    <property type="match status" value="1"/>
</dbReference>
<evidence type="ECO:0000256" key="5">
    <source>
        <dbReference type="SAM" id="SignalP"/>
    </source>
</evidence>
<gene>
    <name evidence="7" type="ORF">SAMN05421737_11029</name>
</gene>
<keyword evidence="8" id="KW-1185">Reference proteome</keyword>
<accession>A0A1G6MHV7</accession>
<sequence length="319" mass="34591">MKKKLLGASFAAFTALMLAACGGTDNANDNKGTGGKENNNAAAATYEPEELRVQFIPSQNAETLEATAKPLENLLSKELGIPVKVSVSTDYSAVTTALGAKQIDVGYLPPNAYVEAKKQGYAEVLLQSQRFGVNPEDGSETDELVDSYKAQIVVRADSDIKSVEDLKGKTIAFQNATSAGGYVWPAATMLDAGVDPQTDVNPVVLQGHDAALLALLNGEVEAATTFHDARNLLKKEFPNVFDDLRILTTTEDIPNDTVSVRADMSDEWKKKISDAFIALGEDEEGSKIIYEIYTHRGYTPSKDSNFDIVREYADRIQQN</sequence>
<dbReference type="PANTHER" id="PTHR35841:SF1">
    <property type="entry name" value="PHOSPHONATES-BINDING PERIPLASMIC PROTEIN"/>
    <property type="match status" value="1"/>
</dbReference>
<name>A0A1G6MHV7_9BACI</name>
<dbReference type="InterPro" id="IPR001638">
    <property type="entry name" value="Solute-binding_3/MltF_N"/>
</dbReference>
<feature type="domain" description="Solute-binding protein family 3/N-terminal" evidence="6">
    <location>
        <begin position="63"/>
        <end position="296"/>
    </location>
</feature>
<evidence type="ECO:0000256" key="2">
    <source>
        <dbReference type="ARBA" id="ARBA00022729"/>
    </source>
</evidence>
<organism evidence="7 8">
    <name type="scientific">Shouchella lonarensis</name>
    <dbReference type="NCBI Taxonomy" id="1464122"/>
    <lineage>
        <taxon>Bacteria</taxon>
        <taxon>Bacillati</taxon>
        <taxon>Bacillota</taxon>
        <taxon>Bacilli</taxon>
        <taxon>Bacillales</taxon>
        <taxon>Bacillaceae</taxon>
        <taxon>Shouchella</taxon>
    </lineage>
</organism>
<evidence type="ECO:0000256" key="1">
    <source>
        <dbReference type="ARBA" id="ARBA00007162"/>
    </source>
</evidence>
<dbReference type="Proteomes" id="UP000242662">
    <property type="component" value="Unassembled WGS sequence"/>
</dbReference>
<proteinExistence type="inferred from homology"/>
<dbReference type="GO" id="GO:0043190">
    <property type="term" value="C:ATP-binding cassette (ABC) transporter complex"/>
    <property type="evidence" value="ECO:0007669"/>
    <property type="project" value="InterPro"/>
</dbReference>
<dbReference type="SMART" id="SM00062">
    <property type="entry name" value="PBPb"/>
    <property type="match status" value="1"/>
</dbReference>
<keyword evidence="4" id="KW-0449">Lipoprotein</keyword>
<keyword evidence="3" id="KW-0564">Palmitate</keyword>
<dbReference type="AlphaFoldDB" id="A0A1G6MHV7"/>
<feature type="signal peptide" evidence="5">
    <location>
        <begin position="1"/>
        <end position="19"/>
    </location>
</feature>
<dbReference type="STRING" id="1464122.SAMN05421737_11029"/>
<dbReference type="Pfam" id="PF12974">
    <property type="entry name" value="Phosphonate-bd"/>
    <property type="match status" value="1"/>
</dbReference>
<evidence type="ECO:0000313" key="7">
    <source>
        <dbReference type="EMBL" id="SDC55070.1"/>
    </source>
</evidence>
<dbReference type="GO" id="GO:0055085">
    <property type="term" value="P:transmembrane transport"/>
    <property type="evidence" value="ECO:0007669"/>
    <property type="project" value="InterPro"/>
</dbReference>
<dbReference type="Gene3D" id="3.40.190.10">
    <property type="entry name" value="Periplasmic binding protein-like II"/>
    <property type="match status" value="2"/>
</dbReference>
<dbReference type="OrthoDB" id="9776786at2"/>
<reference evidence="8" key="1">
    <citation type="submission" date="2016-09" db="EMBL/GenBank/DDBJ databases">
        <authorList>
            <person name="Varghese N."/>
            <person name="Submissions S."/>
        </authorList>
    </citation>
    <scope>NUCLEOTIDE SEQUENCE [LARGE SCALE GENOMIC DNA]</scope>
    <source>
        <strain evidence="8">25nlg</strain>
    </source>
</reference>
<evidence type="ECO:0000259" key="6">
    <source>
        <dbReference type="SMART" id="SM00062"/>
    </source>
</evidence>
<dbReference type="NCBIfam" id="TIGR01098">
    <property type="entry name" value="3A0109s03R"/>
    <property type="match status" value="1"/>
</dbReference>
<feature type="chain" id="PRO_5038751852" evidence="5">
    <location>
        <begin position="20"/>
        <end position="319"/>
    </location>
</feature>
<protein>
    <submittedName>
        <fullName evidence="7">Phosphonate transport system substrate-binding protein</fullName>
    </submittedName>
</protein>
<dbReference type="RefSeq" id="WP_090776328.1">
    <property type="nucleotide sequence ID" value="NZ_FMYM01000010.1"/>
</dbReference>
<keyword evidence="2 5" id="KW-0732">Signal</keyword>
<dbReference type="InterPro" id="IPR005770">
    <property type="entry name" value="PhnD"/>
</dbReference>
<evidence type="ECO:0000313" key="8">
    <source>
        <dbReference type="Proteomes" id="UP000242662"/>
    </source>
</evidence>
<dbReference type="PANTHER" id="PTHR35841">
    <property type="entry name" value="PHOSPHONATES-BINDING PERIPLASMIC PROTEIN"/>
    <property type="match status" value="1"/>
</dbReference>
<dbReference type="SUPFAM" id="SSF53850">
    <property type="entry name" value="Periplasmic binding protein-like II"/>
    <property type="match status" value="1"/>
</dbReference>